<proteinExistence type="predicted"/>
<comment type="caution">
    <text evidence="2">The sequence shown here is derived from an EMBL/GenBank/DDBJ whole genome shotgun (WGS) entry which is preliminary data.</text>
</comment>
<organism evidence="2 3">
    <name type="scientific">Escherichia coli</name>
    <dbReference type="NCBI Taxonomy" id="562"/>
    <lineage>
        <taxon>Bacteria</taxon>
        <taxon>Pseudomonadati</taxon>
        <taxon>Pseudomonadota</taxon>
        <taxon>Gammaproteobacteria</taxon>
        <taxon>Enterobacterales</taxon>
        <taxon>Enterobacteriaceae</taxon>
        <taxon>Escherichia</taxon>
    </lineage>
</organism>
<feature type="region of interest" description="Disordered" evidence="1">
    <location>
        <begin position="407"/>
        <end position="439"/>
    </location>
</feature>
<dbReference type="InterPro" id="IPR006944">
    <property type="entry name" value="Phage/GTA_portal"/>
</dbReference>
<reference evidence="2 3" key="1">
    <citation type="submission" date="2016-12" db="EMBL/GenBank/DDBJ databases">
        <title>Real-Time Genomic Investigation Underlying the Public Health Response to a Shiga Toxin-Producing Escherichia Coli O26:H11 Outbreak in a Nursery.</title>
        <authorList>
            <person name="Ferdous M."/>
            <person name="Moran-Gilad J."/>
            <person name="Rossen J.W."/>
            <person name="Gdalevich M."/>
        </authorList>
    </citation>
    <scope>NUCLEOTIDE SEQUENCE [LARGE SCALE GENOMIC DNA]</scope>
    <source>
        <strain evidence="2 3">STEC 514-2</strain>
    </source>
</reference>
<dbReference type="EMBL" id="MRVZ01000095">
    <property type="protein sequence ID" value="PAU17053.1"/>
    <property type="molecule type" value="Genomic_DNA"/>
</dbReference>
<evidence type="ECO:0000256" key="1">
    <source>
        <dbReference type="SAM" id="MobiDB-lite"/>
    </source>
</evidence>
<dbReference type="Pfam" id="PF04860">
    <property type="entry name" value="Phage_portal"/>
    <property type="match status" value="1"/>
</dbReference>
<accession>A0A2A2C3C2</accession>
<name>A0A2A2C3C2_ECOLX</name>
<dbReference type="AlphaFoldDB" id="A0A2A2C3C2"/>
<dbReference type="Proteomes" id="UP000218543">
    <property type="component" value="Unassembled WGS sequence"/>
</dbReference>
<gene>
    <name evidence="2" type="ORF">BTQ06_22775</name>
</gene>
<evidence type="ECO:0000313" key="2">
    <source>
        <dbReference type="EMBL" id="PAU17053.1"/>
    </source>
</evidence>
<sequence length="454" mass="50694">MWNLLRRTRKNQKSGRDVREAGWTSLFQAVAEPFSGAWQQGVKADPEAVLSFHAVFACISLISQDIAKMRLRLMQTDAHGIRRETRRGDIARLCRRPNAQQNRIQFFELWLNAKLRHGNTVVLKIRNARGQIKELRILDWNRVEPLVADDGEVFYRITPDRNCGITEAVTVPAREVIHDRFNCFFHPLIGLPPVYAAGLAATQGHHIQENSTSFFRNGGRPSGVIEIPGSITEENAKKLKSNWDSGYTGENAGKTAILSNGAKYNPTTFSPVDAQTVEQLKMTAEIVCSVFRVPAYKIGVGQPPSSDNVEALEQQYYSQCLQTLIESIELLLDEALETGENESTEFDVTTLLRMDSERRMKTLGDAVKNTLLTPNEARKRENLPPLAGGDALYLQQQNYSLEALSRRDAREDPFASTGKTALAQPPDGASDGNKAISETEHDAVKAMFRGKRLI</sequence>
<evidence type="ECO:0000313" key="3">
    <source>
        <dbReference type="Proteomes" id="UP000218543"/>
    </source>
</evidence>
<protein>
    <submittedName>
        <fullName evidence="2">Phage portal protein</fullName>
    </submittedName>
</protein>
<dbReference type="NCBIfam" id="TIGR01537">
    <property type="entry name" value="portal_HK97"/>
    <property type="match status" value="1"/>
</dbReference>
<dbReference type="InterPro" id="IPR006427">
    <property type="entry name" value="Portal_HK97"/>
</dbReference>